<dbReference type="AlphaFoldDB" id="A0A200QVL1"/>
<dbReference type="OrthoDB" id="26525at2759"/>
<keyword evidence="1" id="KW-0813">Transport</keyword>
<evidence type="ECO:0000313" key="5">
    <source>
        <dbReference type="EMBL" id="OVA14491.1"/>
    </source>
</evidence>
<protein>
    <recommendedName>
        <fullName evidence="7">Sodium/calcium exchanger membrane region</fullName>
    </recommendedName>
</protein>
<evidence type="ECO:0000256" key="2">
    <source>
        <dbReference type="ARBA" id="ARBA00023065"/>
    </source>
</evidence>
<dbReference type="InterPro" id="IPR004713">
    <property type="entry name" value="CaH_exchang"/>
</dbReference>
<keyword evidence="4" id="KW-0732">Signal</keyword>
<evidence type="ECO:0008006" key="7">
    <source>
        <dbReference type="Google" id="ProtNLM"/>
    </source>
</evidence>
<comment type="caution">
    <text evidence="5">The sequence shown here is derived from an EMBL/GenBank/DDBJ whole genome shotgun (WGS) entry which is preliminary data.</text>
</comment>
<keyword evidence="3" id="KW-0812">Transmembrane</keyword>
<evidence type="ECO:0000256" key="4">
    <source>
        <dbReference type="SAM" id="SignalP"/>
    </source>
</evidence>
<dbReference type="Proteomes" id="UP000195402">
    <property type="component" value="Unassembled WGS sequence"/>
</dbReference>
<accession>A0A200QVL1</accession>
<name>A0A200QVL1_MACCD</name>
<sequence>MINFTFFILVLLLLLDVGYSRNVRTYNSSTGLVSDGNDPVIQQPPLLSVERLTAPVTCEPMYGFLPCTATIWGPLFLVIVYEYMLYLGENYISMGSELLFKVLGPGIFGASAFHILGSLPEAILVLGKFS</sequence>
<feature type="transmembrane region" description="Helical" evidence="3">
    <location>
        <begin position="98"/>
        <end position="116"/>
    </location>
</feature>
<dbReference type="PANTHER" id="PTHR31503">
    <property type="entry name" value="VACUOLAR CALCIUM ION TRANSPORTER"/>
    <property type="match status" value="1"/>
</dbReference>
<keyword evidence="3" id="KW-1133">Transmembrane helix</keyword>
<evidence type="ECO:0000313" key="6">
    <source>
        <dbReference type="Proteomes" id="UP000195402"/>
    </source>
</evidence>
<feature type="chain" id="PRO_5012555324" description="Sodium/calcium exchanger membrane region" evidence="4">
    <location>
        <begin position="21"/>
        <end position="130"/>
    </location>
</feature>
<keyword evidence="2" id="KW-0406">Ion transport</keyword>
<gene>
    <name evidence="5" type="ORF">BVC80_1037g31</name>
</gene>
<feature type="signal peptide" evidence="4">
    <location>
        <begin position="1"/>
        <end position="20"/>
    </location>
</feature>
<dbReference type="InParanoid" id="A0A200QVL1"/>
<keyword evidence="3" id="KW-0472">Membrane</keyword>
<dbReference type="GO" id="GO:0016020">
    <property type="term" value="C:membrane"/>
    <property type="evidence" value="ECO:0007669"/>
    <property type="project" value="InterPro"/>
</dbReference>
<dbReference type="GO" id="GO:0015369">
    <property type="term" value="F:calcium:proton antiporter activity"/>
    <property type="evidence" value="ECO:0007669"/>
    <property type="project" value="TreeGrafter"/>
</dbReference>
<keyword evidence="6" id="KW-1185">Reference proteome</keyword>
<dbReference type="GO" id="GO:0006874">
    <property type="term" value="P:intracellular calcium ion homeostasis"/>
    <property type="evidence" value="ECO:0007669"/>
    <property type="project" value="TreeGrafter"/>
</dbReference>
<dbReference type="PANTHER" id="PTHR31503:SF80">
    <property type="entry name" value="EF-HAND DOMAIN-CONTAINING PROTEIN"/>
    <property type="match status" value="1"/>
</dbReference>
<reference evidence="5 6" key="1">
    <citation type="journal article" date="2017" name="Mol. Plant">
        <title>The Genome of Medicinal Plant Macleaya cordata Provides New Insights into Benzylisoquinoline Alkaloids Metabolism.</title>
        <authorList>
            <person name="Liu X."/>
            <person name="Liu Y."/>
            <person name="Huang P."/>
            <person name="Ma Y."/>
            <person name="Qing Z."/>
            <person name="Tang Q."/>
            <person name="Cao H."/>
            <person name="Cheng P."/>
            <person name="Zheng Y."/>
            <person name="Yuan Z."/>
            <person name="Zhou Y."/>
            <person name="Liu J."/>
            <person name="Tang Z."/>
            <person name="Zhuo Y."/>
            <person name="Zhang Y."/>
            <person name="Yu L."/>
            <person name="Huang J."/>
            <person name="Yang P."/>
            <person name="Peng Q."/>
            <person name="Zhang J."/>
            <person name="Jiang W."/>
            <person name="Zhang Z."/>
            <person name="Lin K."/>
            <person name="Ro D.K."/>
            <person name="Chen X."/>
            <person name="Xiong X."/>
            <person name="Shang Y."/>
            <person name="Huang S."/>
            <person name="Zeng J."/>
        </authorList>
    </citation>
    <scope>NUCLEOTIDE SEQUENCE [LARGE SCALE GENOMIC DNA]</scope>
    <source>
        <strain evidence="6">cv. BLH2017</strain>
        <tissue evidence="5">Root</tissue>
    </source>
</reference>
<evidence type="ECO:0000256" key="1">
    <source>
        <dbReference type="ARBA" id="ARBA00022449"/>
    </source>
</evidence>
<proteinExistence type="predicted"/>
<evidence type="ECO:0000256" key="3">
    <source>
        <dbReference type="SAM" id="Phobius"/>
    </source>
</evidence>
<organism evidence="5 6">
    <name type="scientific">Macleaya cordata</name>
    <name type="common">Five-seeded plume-poppy</name>
    <name type="synonym">Bocconia cordata</name>
    <dbReference type="NCBI Taxonomy" id="56857"/>
    <lineage>
        <taxon>Eukaryota</taxon>
        <taxon>Viridiplantae</taxon>
        <taxon>Streptophyta</taxon>
        <taxon>Embryophyta</taxon>
        <taxon>Tracheophyta</taxon>
        <taxon>Spermatophyta</taxon>
        <taxon>Magnoliopsida</taxon>
        <taxon>Ranunculales</taxon>
        <taxon>Papaveraceae</taxon>
        <taxon>Papaveroideae</taxon>
        <taxon>Macleaya</taxon>
    </lineage>
</organism>
<dbReference type="EMBL" id="MVGT01001040">
    <property type="protein sequence ID" value="OVA14491.1"/>
    <property type="molecule type" value="Genomic_DNA"/>
</dbReference>
<keyword evidence="1" id="KW-0050">Antiport</keyword>
<feature type="transmembrane region" description="Helical" evidence="3">
    <location>
        <begin position="61"/>
        <end position="86"/>
    </location>
</feature>
<dbReference type="OMA" id="PCTATIW"/>